<evidence type="ECO:0000313" key="1">
    <source>
        <dbReference type="EMBL" id="ETN95864.1"/>
    </source>
</evidence>
<dbReference type="Proteomes" id="UP000018850">
    <property type="component" value="Unassembled WGS sequence"/>
</dbReference>
<comment type="caution">
    <text evidence="1">The sequence shown here is derived from an EMBL/GenBank/DDBJ whole genome shotgun (WGS) entry which is preliminary data.</text>
</comment>
<organism evidence="1 2">
    <name type="scientific">Zhouia amylolytica AD3</name>
    <dbReference type="NCBI Taxonomy" id="1286632"/>
    <lineage>
        <taxon>Bacteria</taxon>
        <taxon>Pseudomonadati</taxon>
        <taxon>Bacteroidota</taxon>
        <taxon>Flavobacteriia</taxon>
        <taxon>Flavobacteriales</taxon>
        <taxon>Flavobacteriaceae</taxon>
        <taxon>Zhouia</taxon>
    </lineage>
</organism>
<proteinExistence type="predicted"/>
<sequence>MSKKSTSENSLSKQDDVKKVVFGDFQKERPGSRALRWLNKSFDCDQADPDVKDLQFNDPFNFIN</sequence>
<reference evidence="2" key="1">
    <citation type="submission" date="2013-11" db="EMBL/GenBank/DDBJ databases">
        <title>Draft genome sequence from a member of Zhouia, isolated tidal flat.</title>
        <authorList>
            <person name="Jin H."/>
            <person name="Jeon C.O."/>
        </authorList>
    </citation>
    <scope>NUCLEOTIDE SEQUENCE [LARGE SCALE GENOMIC DNA]</scope>
    <source>
        <strain evidence="2">AD3</strain>
    </source>
</reference>
<gene>
    <name evidence="1" type="ORF">P278_15860</name>
</gene>
<name>W2UPK1_9FLAO</name>
<dbReference type="EMBL" id="AYXY01000019">
    <property type="protein sequence ID" value="ETN95864.1"/>
    <property type="molecule type" value="Genomic_DNA"/>
</dbReference>
<accession>W2UPK1</accession>
<dbReference type="AlphaFoldDB" id="W2UPK1"/>
<keyword evidence="2" id="KW-1185">Reference proteome</keyword>
<reference evidence="1 2" key="2">
    <citation type="journal article" date="2016" name="Genome Announc.">
        <title>Draft Genome Sequence of Zhouia amylolytica AD3, Isolated from Tidal Flat Sediment.</title>
        <authorList>
            <person name="Jia B."/>
            <person name="Jin H.M."/>
            <person name="Lee H.J."/>
            <person name="Jeon C.O."/>
        </authorList>
    </citation>
    <scope>NUCLEOTIDE SEQUENCE [LARGE SCALE GENOMIC DNA]</scope>
    <source>
        <strain evidence="1 2">AD3</strain>
    </source>
</reference>
<protein>
    <submittedName>
        <fullName evidence="1">Uncharacterized protein</fullName>
    </submittedName>
</protein>
<evidence type="ECO:0000313" key="2">
    <source>
        <dbReference type="Proteomes" id="UP000018850"/>
    </source>
</evidence>